<protein>
    <submittedName>
        <fullName evidence="2">Possible bZIP transcription factor</fullName>
    </submittedName>
</protein>
<dbReference type="HOGENOM" id="CLU_2370535_0_0_3"/>
<dbReference type="Proteomes" id="UP000002274">
    <property type="component" value="Chromosome"/>
</dbReference>
<dbReference type="EMBL" id="CP000554">
    <property type="protein sequence ID" value="ABM77889.1"/>
    <property type="molecule type" value="Genomic_DNA"/>
</dbReference>
<keyword evidence="1" id="KW-0175">Coiled coil</keyword>
<dbReference type="BioCyc" id="PMAR59922:G1G80-1005-MONOMER"/>
<sequence length="95" mass="10430">MTSLDNRIADYQDKGELLDSYFASSSASVKPTFYAMSDGEYKAHHDAQKAARVADLEQTKAAYLSALERLEIQIARLTLEGALSDKAKELARTAS</sequence>
<name>A2C8S9_PROM3</name>
<dbReference type="AlphaFoldDB" id="A2C8S9"/>
<evidence type="ECO:0000313" key="2">
    <source>
        <dbReference type="EMBL" id="ABM77889.1"/>
    </source>
</evidence>
<reference evidence="2 3" key="1">
    <citation type="journal article" date="2007" name="PLoS Genet.">
        <title>Patterns and implications of gene gain and loss in the evolution of Prochlorococcus.</title>
        <authorList>
            <person name="Kettler G.C."/>
            <person name="Martiny A.C."/>
            <person name="Huang K."/>
            <person name="Zucker J."/>
            <person name="Coleman M.L."/>
            <person name="Rodrigue S."/>
            <person name="Chen F."/>
            <person name="Lapidus A."/>
            <person name="Ferriera S."/>
            <person name="Johnson J."/>
            <person name="Steglich C."/>
            <person name="Church G.M."/>
            <person name="Richardson P."/>
            <person name="Chisholm S.W."/>
        </authorList>
    </citation>
    <scope>NUCLEOTIDE SEQUENCE [LARGE SCALE GENOMIC DNA]</scope>
    <source>
        <strain evidence="2 3">MIT 9303</strain>
    </source>
</reference>
<accession>A2C8S9</accession>
<evidence type="ECO:0000313" key="3">
    <source>
        <dbReference type="Proteomes" id="UP000002274"/>
    </source>
</evidence>
<proteinExistence type="predicted"/>
<organism evidence="2 3">
    <name type="scientific">Prochlorococcus marinus (strain MIT 9303)</name>
    <dbReference type="NCBI Taxonomy" id="59922"/>
    <lineage>
        <taxon>Bacteria</taxon>
        <taxon>Bacillati</taxon>
        <taxon>Cyanobacteriota</taxon>
        <taxon>Cyanophyceae</taxon>
        <taxon>Synechococcales</taxon>
        <taxon>Prochlorococcaceae</taxon>
        <taxon>Prochlorococcus</taxon>
    </lineage>
</organism>
<gene>
    <name evidence="2" type="ordered locus">P9303_11401</name>
</gene>
<dbReference type="KEGG" id="pmf:P9303_11401"/>
<feature type="coiled-coil region" evidence="1">
    <location>
        <begin position="53"/>
        <end position="80"/>
    </location>
</feature>
<evidence type="ECO:0000256" key="1">
    <source>
        <dbReference type="SAM" id="Coils"/>
    </source>
</evidence>